<comment type="caution">
    <text evidence="2">The sequence shown here is derived from an EMBL/GenBank/DDBJ whole genome shotgun (WGS) entry which is preliminary data.</text>
</comment>
<dbReference type="Proteomes" id="UP000218231">
    <property type="component" value="Unassembled WGS sequence"/>
</dbReference>
<proteinExistence type="predicted"/>
<keyword evidence="3" id="KW-1185">Reference proteome</keyword>
<sequence length="107" mass="11978">MTYQLHFDPLSLLGSFDPLRLLGRGRLVDVGLLMERVEGVPAEKALSQAVQPFDDKHPDRGTCLARRPAPHADCHYSETTSVRHRSWNHDNENTTNSSIVEISEAAK</sequence>
<evidence type="ECO:0000256" key="1">
    <source>
        <dbReference type="SAM" id="MobiDB-lite"/>
    </source>
</evidence>
<organism evidence="2 3">
    <name type="scientific">Diploscapter pachys</name>
    <dbReference type="NCBI Taxonomy" id="2018661"/>
    <lineage>
        <taxon>Eukaryota</taxon>
        <taxon>Metazoa</taxon>
        <taxon>Ecdysozoa</taxon>
        <taxon>Nematoda</taxon>
        <taxon>Chromadorea</taxon>
        <taxon>Rhabditida</taxon>
        <taxon>Rhabditina</taxon>
        <taxon>Rhabditomorpha</taxon>
        <taxon>Rhabditoidea</taxon>
        <taxon>Rhabditidae</taxon>
        <taxon>Diploscapter</taxon>
    </lineage>
</organism>
<reference evidence="2 3" key="1">
    <citation type="journal article" date="2017" name="Curr. Biol.">
        <title>Genome architecture and evolution of a unichromosomal asexual nematode.</title>
        <authorList>
            <person name="Fradin H."/>
            <person name="Zegar C."/>
            <person name="Gutwein M."/>
            <person name="Lucas J."/>
            <person name="Kovtun M."/>
            <person name="Corcoran D."/>
            <person name="Baugh L.R."/>
            <person name="Kiontke K."/>
            <person name="Gunsalus K."/>
            <person name="Fitch D.H."/>
            <person name="Piano F."/>
        </authorList>
    </citation>
    <scope>NUCLEOTIDE SEQUENCE [LARGE SCALE GENOMIC DNA]</scope>
    <source>
        <strain evidence="2">PF1309</strain>
    </source>
</reference>
<dbReference type="AlphaFoldDB" id="A0A2A2LPV3"/>
<evidence type="ECO:0000313" key="3">
    <source>
        <dbReference type="Proteomes" id="UP000218231"/>
    </source>
</evidence>
<feature type="region of interest" description="Disordered" evidence="1">
    <location>
        <begin position="85"/>
        <end position="107"/>
    </location>
</feature>
<protein>
    <submittedName>
        <fullName evidence="2">Uncharacterized protein</fullName>
    </submittedName>
</protein>
<dbReference type="EMBL" id="LIAE01006535">
    <property type="protein sequence ID" value="PAV88007.1"/>
    <property type="molecule type" value="Genomic_DNA"/>
</dbReference>
<gene>
    <name evidence="2" type="ORF">WR25_20266</name>
</gene>
<accession>A0A2A2LPV3</accession>
<name>A0A2A2LPV3_9BILA</name>
<evidence type="ECO:0000313" key="2">
    <source>
        <dbReference type="EMBL" id="PAV88007.1"/>
    </source>
</evidence>